<dbReference type="AlphaFoldDB" id="A0A8S3KD57"/>
<evidence type="ECO:0000313" key="2">
    <source>
        <dbReference type="Proteomes" id="UP000681720"/>
    </source>
</evidence>
<protein>
    <submittedName>
        <fullName evidence="1">Uncharacterized protein</fullName>
    </submittedName>
</protein>
<feature type="non-terminal residue" evidence="1">
    <location>
        <position position="1"/>
    </location>
</feature>
<dbReference type="EMBL" id="CAJOBJ010382119">
    <property type="protein sequence ID" value="CAF5227790.1"/>
    <property type="molecule type" value="Genomic_DNA"/>
</dbReference>
<accession>A0A8S3KD57</accession>
<comment type="caution">
    <text evidence="1">The sequence shown here is derived from an EMBL/GenBank/DDBJ whole genome shotgun (WGS) entry which is preliminary data.</text>
</comment>
<proteinExistence type="predicted"/>
<gene>
    <name evidence="1" type="ORF">GIL414_LOCUS87820</name>
</gene>
<name>A0A8S3KD57_9BILA</name>
<dbReference type="Proteomes" id="UP000681720">
    <property type="component" value="Unassembled WGS sequence"/>
</dbReference>
<sequence>SGHEPETHALSALKPIVYNLFLVRHKTEHKELEAQRIFIVQTLIKLVRYNKVM</sequence>
<reference evidence="1" key="1">
    <citation type="submission" date="2021-02" db="EMBL/GenBank/DDBJ databases">
        <authorList>
            <person name="Nowell W R."/>
        </authorList>
    </citation>
    <scope>NUCLEOTIDE SEQUENCE</scope>
</reference>
<dbReference type="Pfam" id="PF12372">
    <property type="entry name" value="Htt_N-HEAT"/>
    <property type="match status" value="1"/>
</dbReference>
<evidence type="ECO:0000313" key="1">
    <source>
        <dbReference type="EMBL" id="CAF5227790.1"/>
    </source>
</evidence>
<dbReference type="InterPro" id="IPR024613">
    <property type="entry name" value="Huntingtin_N_HEAT_rpt-2"/>
</dbReference>
<organism evidence="1 2">
    <name type="scientific">Rotaria magnacalcarata</name>
    <dbReference type="NCBI Taxonomy" id="392030"/>
    <lineage>
        <taxon>Eukaryota</taxon>
        <taxon>Metazoa</taxon>
        <taxon>Spiralia</taxon>
        <taxon>Gnathifera</taxon>
        <taxon>Rotifera</taxon>
        <taxon>Eurotatoria</taxon>
        <taxon>Bdelloidea</taxon>
        <taxon>Philodinida</taxon>
        <taxon>Philodinidae</taxon>
        <taxon>Rotaria</taxon>
    </lineage>
</organism>